<name>A0A058ZK49_9RHOB</name>
<dbReference type="Proteomes" id="UP000024836">
    <property type="component" value="Unassembled WGS sequence"/>
</dbReference>
<protein>
    <submittedName>
        <fullName evidence="1">5-carboxymethyl-2-hydroxymuconate delta-isomerase</fullName>
    </submittedName>
</protein>
<comment type="caution">
    <text evidence="1">The sequence shown here is derived from an EMBL/GenBank/DDBJ whole genome shotgun (WGS) entry which is preliminary data.</text>
</comment>
<dbReference type="InterPro" id="IPR014347">
    <property type="entry name" value="Tautomerase/MIF_sf"/>
</dbReference>
<dbReference type="STRING" id="1461693.ATO10_13334"/>
<dbReference type="Pfam" id="PF02962">
    <property type="entry name" value="CHMI"/>
    <property type="match status" value="1"/>
</dbReference>
<keyword evidence="1" id="KW-0413">Isomerase</keyword>
<evidence type="ECO:0000313" key="2">
    <source>
        <dbReference type="Proteomes" id="UP000024836"/>
    </source>
</evidence>
<dbReference type="PANTHER" id="PTHR37950">
    <property type="entry name" value="4-HYDROXYPHENYLACETATE CATABOLISM PROTEIN"/>
    <property type="match status" value="1"/>
</dbReference>
<accession>A0A058ZK49</accession>
<dbReference type="CDD" id="cd00580">
    <property type="entry name" value="CHMI"/>
    <property type="match status" value="1"/>
</dbReference>
<organism evidence="1 2">
    <name type="scientific">Actibacterium atlanticum</name>
    <dbReference type="NCBI Taxonomy" id="1461693"/>
    <lineage>
        <taxon>Bacteria</taxon>
        <taxon>Pseudomonadati</taxon>
        <taxon>Pseudomonadota</taxon>
        <taxon>Alphaproteobacteria</taxon>
        <taxon>Rhodobacterales</taxon>
        <taxon>Roseobacteraceae</taxon>
        <taxon>Actibacterium</taxon>
    </lineage>
</organism>
<dbReference type="RefSeq" id="WP_035252415.1">
    <property type="nucleotide sequence ID" value="NZ_AQQY01000010.1"/>
</dbReference>
<dbReference type="PANTHER" id="PTHR37950:SF1">
    <property type="entry name" value="4-HYDROXYPHENYLACETATE CATABOLISM PROTEIN"/>
    <property type="match status" value="1"/>
</dbReference>
<dbReference type="OrthoDB" id="9814215at2"/>
<dbReference type="eggNOG" id="COG3232">
    <property type="taxonomic scope" value="Bacteria"/>
</dbReference>
<dbReference type="GO" id="GO:0008704">
    <property type="term" value="F:5-carboxymethyl-2-hydroxymuconate delta-isomerase activity"/>
    <property type="evidence" value="ECO:0007669"/>
    <property type="project" value="InterPro"/>
</dbReference>
<dbReference type="AlphaFoldDB" id="A0A058ZK49"/>
<dbReference type="InterPro" id="IPR004220">
    <property type="entry name" value="5-COMe_2-OHmuconate_Isoase"/>
</dbReference>
<proteinExistence type="predicted"/>
<dbReference type="EMBL" id="AQQY01000010">
    <property type="protein sequence ID" value="KCV81166.1"/>
    <property type="molecule type" value="Genomic_DNA"/>
</dbReference>
<dbReference type="Gene3D" id="3.30.429.10">
    <property type="entry name" value="Macrophage Migration Inhibitory Factor"/>
    <property type="match status" value="1"/>
</dbReference>
<keyword evidence="2" id="KW-1185">Reference proteome</keyword>
<reference evidence="1 2" key="1">
    <citation type="submission" date="2013-04" db="EMBL/GenBank/DDBJ databases">
        <title>Shimia sp. 22II-S11-Z10 Genome Sequencing.</title>
        <authorList>
            <person name="Lai Q."/>
            <person name="Li G."/>
            <person name="Shao Z."/>
        </authorList>
    </citation>
    <scope>NUCLEOTIDE SEQUENCE [LARGE SCALE GENOMIC DNA]</scope>
    <source>
        <strain evidence="2">22II-S11-Z10</strain>
    </source>
</reference>
<sequence>MPHFIVEYSADVTTHHDMKNLCQALFDSAKESGAFPDTNAIKVRATPATHWVLGHGDSGFVHVTIRLLAGRDSATQALVTQTALKTLKAHLPLVGSLSVDIKDINPATYAKHTR</sequence>
<dbReference type="SUPFAM" id="SSF55331">
    <property type="entry name" value="Tautomerase/MIF"/>
    <property type="match status" value="1"/>
</dbReference>
<evidence type="ECO:0000313" key="1">
    <source>
        <dbReference type="EMBL" id="KCV81166.1"/>
    </source>
</evidence>
<gene>
    <name evidence="1" type="ORF">ATO10_13334</name>
</gene>